<accession>A0A0F9KDA6</accession>
<reference evidence="1" key="1">
    <citation type="journal article" date="2015" name="Nature">
        <title>Complex archaea that bridge the gap between prokaryotes and eukaryotes.</title>
        <authorList>
            <person name="Spang A."/>
            <person name="Saw J.H."/>
            <person name="Jorgensen S.L."/>
            <person name="Zaremba-Niedzwiedzka K."/>
            <person name="Martijn J."/>
            <person name="Lind A.E."/>
            <person name="van Eijk R."/>
            <person name="Schleper C."/>
            <person name="Guy L."/>
            <person name="Ettema T.J."/>
        </authorList>
    </citation>
    <scope>NUCLEOTIDE SEQUENCE</scope>
</reference>
<feature type="non-terminal residue" evidence="1">
    <location>
        <position position="88"/>
    </location>
</feature>
<dbReference type="EMBL" id="LAZR01013841">
    <property type="protein sequence ID" value="KKM20093.1"/>
    <property type="molecule type" value="Genomic_DNA"/>
</dbReference>
<gene>
    <name evidence="1" type="ORF">LCGC14_1648980</name>
</gene>
<protein>
    <submittedName>
        <fullName evidence="1">Uncharacterized protein</fullName>
    </submittedName>
</protein>
<evidence type="ECO:0000313" key="1">
    <source>
        <dbReference type="EMBL" id="KKM20093.1"/>
    </source>
</evidence>
<sequence>MKIIKAEWKESDMGILHGNKVYPGSLHLLVDEIPKVIYKKIGNYFYGEKDGFVSLYEHQKGTTDGFAGRTITLDIEGVGKKDFKGSLW</sequence>
<organism evidence="1">
    <name type="scientific">marine sediment metagenome</name>
    <dbReference type="NCBI Taxonomy" id="412755"/>
    <lineage>
        <taxon>unclassified sequences</taxon>
        <taxon>metagenomes</taxon>
        <taxon>ecological metagenomes</taxon>
    </lineage>
</organism>
<dbReference type="AlphaFoldDB" id="A0A0F9KDA6"/>
<name>A0A0F9KDA6_9ZZZZ</name>
<comment type="caution">
    <text evidence="1">The sequence shown here is derived from an EMBL/GenBank/DDBJ whole genome shotgun (WGS) entry which is preliminary data.</text>
</comment>
<proteinExistence type="predicted"/>